<feature type="domain" description="DUF4365" evidence="1">
    <location>
        <begin position="11"/>
        <end position="163"/>
    </location>
</feature>
<reference evidence="3" key="1">
    <citation type="submission" date="2015-07" db="EMBL/GenBank/DDBJ databases">
        <title>Draft genome sequence of Acetobacterium bakii DSM 8293, a potential psychrophilic chemical producer through syngas fermentation.</title>
        <authorList>
            <person name="Song Y."/>
            <person name="Hwang S."/>
            <person name="Cho B.-K."/>
        </authorList>
    </citation>
    <scope>NUCLEOTIDE SEQUENCE [LARGE SCALE GENOMIC DNA]</scope>
    <source>
        <strain evidence="3">DSM 8239</strain>
    </source>
</reference>
<evidence type="ECO:0000259" key="1">
    <source>
        <dbReference type="Pfam" id="PF14280"/>
    </source>
</evidence>
<name>A0A0L6TW29_9FIRM</name>
<gene>
    <name evidence="2" type="ORF">AKG39_17540</name>
</gene>
<protein>
    <recommendedName>
        <fullName evidence="1">DUF4365 domain-containing protein</fullName>
    </recommendedName>
</protein>
<keyword evidence="3" id="KW-1185">Reference proteome</keyword>
<dbReference type="InterPro" id="IPR025375">
    <property type="entry name" value="DUF4365"/>
</dbReference>
<dbReference type="STRING" id="52689.AKG39_17540"/>
<dbReference type="Pfam" id="PF14280">
    <property type="entry name" value="DUF4365"/>
    <property type="match status" value="1"/>
</dbReference>
<dbReference type="Proteomes" id="UP000036873">
    <property type="component" value="Unassembled WGS sequence"/>
</dbReference>
<proteinExistence type="predicted"/>
<sequence>MRPEAHIKECLSVAYVQAIAADAGVTCESTRNDYGIDGSFNSVIYIKKRKQYVSDGFSIDFQLKATVNLKPKDGKLIYDLAVKNYSDLIMEKVGKPRILIVYSLPDERNQWVNVCCESTVLKKCGWWCSLKGLPETDNKQSKRIEIPEENILTAEVLNQLIERVKEGGGICD</sequence>
<dbReference type="AlphaFoldDB" id="A0A0L6TW29"/>
<accession>A0A0L6TW29</accession>
<evidence type="ECO:0000313" key="2">
    <source>
        <dbReference type="EMBL" id="KNZ40469.1"/>
    </source>
</evidence>
<dbReference type="EMBL" id="LGYO01000060">
    <property type="protein sequence ID" value="KNZ40469.1"/>
    <property type="molecule type" value="Genomic_DNA"/>
</dbReference>
<comment type="caution">
    <text evidence="2">The sequence shown here is derived from an EMBL/GenBank/DDBJ whole genome shotgun (WGS) entry which is preliminary data.</text>
</comment>
<dbReference type="OrthoDB" id="516854at2"/>
<dbReference type="RefSeq" id="WP_050741697.1">
    <property type="nucleotide sequence ID" value="NZ_LGYO01000060.1"/>
</dbReference>
<organism evidence="2 3">
    <name type="scientific">Acetobacterium bakii</name>
    <dbReference type="NCBI Taxonomy" id="52689"/>
    <lineage>
        <taxon>Bacteria</taxon>
        <taxon>Bacillati</taxon>
        <taxon>Bacillota</taxon>
        <taxon>Clostridia</taxon>
        <taxon>Eubacteriales</taxon>
        <taxon>Eubacteriaceae</taxon>
        <taxon>Acetobacterium</taxon>
    </lineage>
</organism>
<evidence type="ECO:0000313" key="3">
    <source>
        <dbReference type="Proteomes" id="UP000036873"/>
    </source>
</evidence>